<feature type="signal peptide" evidence="5">
    <location>
        <begin position="1"/>
        <end position="20"/>
    </location>
</feature>
<keyword evidence="1 4" id="KW-0349">Heme</keyword>
<dbReference type="Proteomes" id="UP000584642">
    <property type="component" value="Unassembled WGS sequence"/>
</dbReference>
<dbReference type="Pfam" id="PF00034">
    <property type="entry name" value="Cytochrom_C"/>
    <property type="match status" value="1"/>
</dbReference>
<dbReference type="PANTHER" id="PTHR35008">
    <property type="entry name" value="BLL4482 PROTEIN-RELATED"/>
    <property type="match status" value="1"/>
</dbReference>
<protein>
    <submittedName>
        <fullName evidence="7">Cytochrome c</fullName>
    </submittedName>
</protein>
<evidence type="ECO:0000256" key="1">
    <source>
        <dbReference type="ARBA" id="ARBA00022617"/>
    </source>
</evidence>
<reference evidence="7 8" key="1">
    <citation type="submission" date="2020-05" db="EMBL/GenBank/DDBJ databases">
        <title>Azospirillum oleiclasticum sp. nov, a nitrogen-fixing and heavy crude oil-emulsifying bacterium isolated from the crude oil of Yumen Oilfield.</title>
        <authorList>
            <person name="Wu D."/>
            <person name="Cai M."/>
            <person name="Zhang X."/>
        </authorList>
    </citation>
    <scope>NUCLEOTIDE SEQUENCE [LARGE SCALE GENOMIC DNA]</scope>
    <source>
        <strain evidence="7 8">ROY-1-1-2</strain>
    </source>
</reference>
<evidence type="ECO:0000256" key="4">
    <source>
        <dbReference type="PROSITE-ProRule" id="PRU00433"/>
    </source>
</evidence>
<dbReference type="PANTHER" id="PTHR35008:SF8">
    <property type="entry name" value="ALCOHOL DEHYDROGENASE CYTOCHROME C SUBUNIT"/>
    <property type="match status" value="1"/>
</dbReference>
<dbReference type="RefSeq" id="WP_180281494.1">
    <property type="nucleotide sequence ID" value="NZ_JABFDB010000004.1"/>
</dbReference>
<dbReference type="InterPro" id="IPR009056">
    <property type="entry name" value="Cyt_c-like_dom"/>
</dbReference>
<evidence type="ECO:0000313" key="8">
    <source>
        <dbReference type="Proteomes" id="UP000584642"/>
    </source>
</evidence>
<dbReference type="SUPFAM" id="SSF46626">
    <property type="entry name" value="Cytochrome c"/>
    <property type="match status" value="1"/>
</dbReference>
<feature type="domain" description="Cytochrome c" evidence="6">
    <location>
        <begin position="23"/>
        <end position="117"/>
    </location>
</feature>
<gene>
    <name evidence="7" type="ORF">HND93_08380</name>
</gene>
<feature type="chain" id="PRO_5045107342" evidence="5">
    <location>
        <begin position="21"/>
        <end position="150"/>
    </location>
</feature>
<comment type="caution">
    <text evidence="7">The sequence shown here is derived from an EMBL/GenBank/DDBJ whole genome shotgun (WGS) entry which is preliminary data.</text>
</comment>
<keyword evidence="2 4" id="KW-0479">Metal-binding</keyword>
<dbReference type="EMBL" id="JABFDB010000004">
    <property type="protein sequence ID" value="NYZ19725.1"/>
    <property type="molecule type" value="Genomic_DNA"/>
</dbReference>
<evidence type="ECO:0000256" key="3">
    <source>
        <dbReference type="ARBA" id="ARBA00023004"/>
    </source>
</evidence>
<keyword evidence="3 4" id="KW-0408">Iron</keyword>
<sequence length="150" mass="14651">MRAAAGVFALAALTASPALAADGGAEDGKAVFEQVCAACHQAGGVGAPGLAPPLVDPALWGRLGDTAPRYVAGVLLGGLSGTIEAGGEKYMGLVMPPQDGLDDAALAAVGSYVLKDLAGTAHTLTPALLVEVRGAVPSHGALRTLRKGGG</sequence>
<proteinExistence type="predicted"/>
<dbReference type="PROSITE" id="PS51007">
    <property type="entry name" value="CYTC"/>
    <property type="match status" value="1"/>
</dbReference>
<accession>A0ABX2T5W5</accession>
<evidence type="ECO:0000256" key="5">
    <source>
        <dbReference type="SAM" id="SignalP"/>
    </source>
</evidence>
<evidence type="ECO:0000259" key="6">
    <source>
        <dbReference type="PROSITE" id="PS51007"/>
    </source>
</evidence>
<keyword evidence="5" id="KW-0732">Signal</keyword>
<dbReference type="InterPro" id="IPR036909">
    <property type="entry name" value="Cyt_c-like_dom_sf"/>
</dbReference>
<dbReference type="Gene3D" id="1.10.760.10">
    <property type="entry name" value="Cytochrome c-like domain"/>
    <property type="match status" value="1"/>
</dbReference>
<dbReference type="InterPro" id="IPR051459">
    <property type="entry name" value="Cytochrome_c-type_DH"/>
</dbReference>
<evidence type="ECO:0000256" key="2">
    <source>
        <dbReference type="ARBA" id="ARBA00022723"/>
    </source>
</evidence>
<evidence type="ECO:0000313" key="7">
    <source>
        <dbReference type="EMBL" id="NYZ19725.1"/>
    </source>
</evidence>
<keyword evidence="8" id="KW-1185">Reference proteome</keyword>
<name>A0ABX2T5W5_9PROT</name>
<organism evidence="7 8">
    <name type="scientific">Azospirillum oleiclasticum</name>
    <dbReference type="NCBI Taxonomy" id="2735135"/>
    <lineage>
        <taxon>Bacteria</taxon>
        <taxon>Pseudomonadati</taxon>
        <taxon>Pseudomonadota</taxon>
        <taxon>Alphaproteobacteria</taxon>
        <taxon>Rhodospirillales</taxon>
        <taxon>Azospirillaceae</taxon>
        <taxon>Azospirillum</taxon>
    </lineage>
</organism>